<sequence>MASFLLWAPSSAVINVRLALALLVTYPSRTRADAVQHPIILPSVTIRISRCFLLARCHAAFQVCAGKTASDGMPPVVAPSMSLAFSHLQVSDPQDVVFSSRVLHPVRDLDTWTIALYTNKVPETPGQVCRLYSVHATQPFPFPIICIQPSLLFTALVLVASKDRIRRRVAHHGIRDVGAGPWVAAPSCPLVLPSPYSERWDAIFAMPRLEAPFGFTRTDGRSLLASRPSCFRTSSLGPEEFIPTSASSQVSLQPYSSCLLRGCHTRRTKSFLSTTMSKLNGDECRVACSKWHVERQFRYRSRQLSLDSTRRFCKTKPSIRGTLRKLRVCVCDKAATFHLGKADIAGDCQSLIGSVRLDLFNGTCILSCISLMLLFVFFGRRVAACCPTLTRDLCIQHQVSECSSDESIYLRAARCYTFVLARRKLSVWSASLNRRLINSTFMRCPETGQADLQEAQFVCFRMLMRWVPYPCAGCRAGIPANVLFGGEAVFRYWSTEYGVWRWCWGRHALLCCSANERQGQSHIGMETSIANNQSWQGIQNDVFQRGPSGDDNRSGVKREHGEISQIARCSYGGTWPECHLSPSPLHRFALAHLISLAHKAQRARWLLKGEMQTTSHQRGKQRYPCSHLDWRCTKLMKMSRWNMGFCKQAIGAPHPARIKSKSSLRRAGMNVVQNVDEYHARPWTRTRLMENRRVVARPKRFTTSPGVIAAVRDNKLNKLRQVCFAALHDGFLTSCSVPTEVGLRSFYEITLSRVPLSKTSQLGLGLSNLDNLREGGLQQRNVVDHLANVREIAKMSRILPRPTIPTWLVKPHGPRKDDNVAGAAAAAATVGTQTHTKTMTGEGLKPPKSESLSEMTDGSCPTGKWRRKQRPTHFRMAERLARHASICHPGTGSSRVREAPLIARTVQYGFSQTPLWATTEVVQD</sequence>
<dbReference type="Proteomes" id="UP000830671">
    <property type="component" value="Chromosome 1"/>
</dbReference>
<keyword evidence="2" id="KW-0732">Signal</keyword>
<feature type="chain" id="PRO_5040216920" evidence="2">
    <location>
        <begin position="33"/>
        <end position="924"/>
    </location>
</feature>
<organism evidence="3 4">
    <name type="scientific">Colletotrichum lupini</name>
    <dbReference type="NCBI Taxonomy" id="145971"/>
    <lineage>
        <taxon>Eukaryota</taxon>
        <taxon>Fungi</taxon>
        <taxon>Dikarya</taxon>
        <taxon>Ascomycota</taxon>
        <taxon>Pezizomycotina</taxon>
        <taxon>Sordariomycetes</taxon>
        <taxon>Hypocreomycetidae</taxon>
        <taxon>Glomerellales</taxon>
        <taxon>Glomerellaceae</taxon>
        <taxon>Colletotrichum</taxon>
        <taxon>Colletotrichum acutatum species complex</taxon>
    </lineage>
</organism>
<dbReference type="RefSeq" id="XP_049135898.1">
    <property type="nucleotide sequence ID" value="XM_049279941.1"/>
</dbReference>
<protein>
    <submittedName>
        <fullName evidence="3">Uncharacterized protein</fullName>
    </submittedName>
</protein>
<name>A0A9Q8SB99_9PEZI</name>
<dbReference type="KEGG" id="clup:CLUP02_00895"/>
<dbReference type="AlphaFoldDB" id="A0A9Q8SB99"/>
<feature type="region of interest" description="Disordered" evidence="1">
    <location>
        <begin position="828"/>
        <end position="870"/>
    </location>
</feature>
<proteinExistence type="predicted"/>
<keyword evidence="4" id="KW-1185">Reference proteome</keyword>
<evidence type="ECO:0000313" key="4">
    <source>
        <dbReference type="Proteomes" id="UP000830671"/>
    </source>
</evidence>
<evidence type="ECO:0000256" key="1">
    <source>
        <dbReference type="SAM" id="MobiDB-lite"/>
    </source>
</evidence>
<dbReference type="EMBL" id="CP019471">
    <property type="protein sequence ID" value="UQC74247.1"/>
    <property type="molecule type" value="Genomic_DNA"/>
</dbReference>
<evidence type="ECO:0000313" key="3">
    <source>
        <dbReference type="EMBL" id="UQC74247.1"/>
    </source>
</evidence>
<dbReference type="GeneID" id="73334951"/>
<evidence type="ECO:0000256" key="2">
    <source>
        <dbReference type="SAM" id="SignalP"/>
    </source>
</evidence>
<gene>
    <name evidence="3" type="ORF">CLUP02_00895</name>
</gene>
<feature type="signal peptide" evidence="2">
    <location>
        <begin position="1"/>
        <end position="32"/>
    </location>
</feature>
<reference evidence="3" key="1">
    <citation type="journal article" date="2021" name="Mol. Plant Microbe Interact.">
        <title>Complete Genome Sequence of the Plant-Pathogenic Fungus Colletotrichum lupini.</title>
        <authorList>
            <person name="Baroncelli R."/>
            <person name="Pensec F."/>
            <person name="Da Lio D."/>
            <person name="Boufleur T."/>
            <person name="Vicente I."/>
            <person name="Sarrocco S."/>
            <person name="Picot A."/>
            <person name="Baraldi E."/>
            <person name="Sukno S."/>
            <person name="Thon M."/>
            <person name="Le Floch G."/>
        </authorList>
    </citation>
    <scope>NUCLEOTIDE SEQUENCE</scope>
    <source>
        <strain evidence="3">IMI 504893</strain>
    </source>
</reference>
<accession>A0A9Q8SB99</accession>